<dbReference type="AlphaFoldDB" id="A0A0D1YZG0"/>
<dbReference type="RefSeq" id="XP_016240917.1">
    <property type="nucleotide sequence ID" value="XM_016375641.1"/>
</dbReference>
<organism evidence="2 3">
    <name type="scientific">Exophiala spinifera</name>
    <dbReference type="NCBI Taxonomy" id="91928"/>
    <lineage>
        <taxon>Eukaryota</taxon>
        <taxon>Fungi</taxon>
        <taxon>Dikarya</taxon>
        <taxon>Ascomycota</taxon>
        <taxon>Pezizomycotina</taxon>
        <taxon>Eurotiomycetes</taxon>
        <taxon>Chaetothyriomycetidae</taxon>
        <taxon>Chaetothyriales</taxon>
        <taxon>Herpotrichiellaceae</taxon>
        <taxon>Exophiala</taxon>
    </lineage>
</organism>
<dbReference type="PANTHER" id="PTHR13847:SF213">
    <property type="entry name" value="DEPENDENT OXIDOREDUCTASE, PUTATIVE-RELATED"/>
    <property type="match status" value="1"/>
</dbReference>
<accession>A0A0D1YZG0</accession>
<evidence type="ECO:0000313" key="2">
    <source>
        <dbReference type="EMBL" id="KIW20701.1"/>
    </source>
</evidence>
<sequence>MGTVWSSVSSTYSALKGLLRELEETGDRFNRVIKRISSPALPPAKSTVSSWQCDPLFPDLVDVQSPSLGASADIVIIGSGMSGASLAYTILTECETMGVSKSVVMLEGRQICSGATGRNGGHVKCVPYDDYPRWKSRFGVAHARQLLQFQLLHLPVLSKLATAEGLTDADVREVETVDVFLEARAWAKAKAMFKELQEDVPDVAAGIKLWESAEAREKFHVGADCVGVMTYSAGALWPYRFVTALYHLLLARHPQNFSIETNTMVESIQVSGEDDKCPFLVKTSRGDIAATHVIHATDAFASTLIPGLKGKLFPIRGHMTAQRPGDAFPDFGGSRSWGLIRNSGFEYITQHPHNEANPLTDVIMAGGGIDLSEEQGMDEVGVWGDDHTSVSISAYLGGILPVAFGSENWGADSSPARLIRGWTGCMGFTLDLLPYVGRLDPILTGRKLVSTNLGNSKAPTPCEWITAGFNGEGMVSTWLAGVAVGLMVLGREKENNKNTHGRPDGKVLDWLPELLLCAKERIRKSNIHDFANWVTS</sequence>
<evidence type="ECO:0000313" key="3">
    <source>
        <dbReference type="Proteomes" id="UP000053328"/>
    </source>
</evidence>
<dbReference type="Gene3D" id="3.30.9.10">
    <property type="entry name" value="D-Amino Acid Oxidase, subunit A, domain 2"/>
    <property type="match status" value="1"/>
</dbReference>
<dbReference type="VEuPathDB" id="FungiDB:PV08_01278"/>
<dbReference type="HOGENOM" id="CLU_022730_2_1_1"/>
<dbReference type="STRING" id="91928.A0A0D1YZG0"/>
<dbReference type="Proteomes" id="UP000053328">
    <property type="component" value="Unassembled WGS sequence"/>
</dbReference>
<dbReference type="GeneID" id="27328361"/>
<dbReference type="SUPFAM" id="SSF51905">
    <property type="entry name" value="FAD/NAD(P)-binding domain"/>
    <property type="match status" value="1"/>
</dbReference>
<feature type="domain" description="FAD dependent oxidoreductase" evidence="1">
    <location>
        <begin position="73"/>
        <end position="483"/>
    </location>
</feature>
<name>A0A0D1YZG0_9EURO</name>
<proteinExistence type="predicted"/>
<gene>
    <name evidence="2" type="ORF">PV08_01278</name>
</gene>
<dbReference type="Gene3D" id="3.50.50.60">
    <property type="entry name" value="FAD/NAD(P)-binding domain"/>
    <property type="match status" value="1"/>
</dbReference>
<dbReference type="EMBL" id="KN847492">
    <property type="protein sequence ID" value="KIW20701.1"/>
    <property type="molecule type" value="Genomic_DNA"/>
</dbReference>
<dbReference type="InterPro" id="IPR006076">
    <property type="entry name" value="FAD-dep_OxRdtase"/>
</dbReference>
<dbReference type="OrthoDB" id="512662at2759"/>
<dbReference type="Pfam" id="PF01266">
    <property type="entry name" value="DAO"/>
    <property type="match status" value="1"/>
</dbReference>
<dbReference type="GO" id="GO:0005737">
    <property type="term" value="C:cytoplasm"/>
    <property type="evidence" value="ECO:0007669"/>
    <property type="project" value="TreeGrafter"/>
</dbReference>
<evidence type="ECO:0000259" key="1">
    <source>
        <dbReference type="Pfam" id="PF01266"/>
    </source>
</evidence>
<dbReference type="InterPro" id="IPR036188">
    <property type="entry name" value="FAD/NAD-bd_sf"/>
</dbReference>
<reference evidence="2 3" key="1">
    <citation type="submission" date="2015-01" db="EMBL/GenBank/DDBJ databases">
        <title>The Genome Sequence of Exophiala spinifera CBS89968.</title>
        <authorList>
            <consortium name="The Broad Institute Genomics Platform"/>
            <person name="Cuomo C."/>
            <person name="de Hoog S."/>
            <person name="Gorbushina A."/>
            <person name="Stielow B."/>
            <person name="Teixiera M."/>
            <person name="Abouelleil A."/>
            <person name="Chapman S.B."/>
            <person name="Priest M."/>
            <person name="Young S.K."/>
            <person name="Wortman J."/>
            <person name="Nusbaum C."/>
            <person name="Birren B."/>
        </authorList>
    </citation>
    <scope>NUCLEOTIDE SEQUENCE [LARGE SCALE GENOMIC DNA]</scope>
    <source>
        <strain evidence="2 3">CBS 89968</strain>
    </source>
</reference>
<protein>
    <recommendedName>
        <fullName evidence="1">FAD dependent oxidoreductase domain-containing protein</fullName>
    </recommendedName>
</protein>
<dbReference type="PANTHER" id="PTHR13847">
    <property type="entry name" value="SARCOSINE DEHYDROGENASE-RELATED"/>
    <property type="match status" value="1"/>
</dbReference>
<keyword evidence="3" id="KW-1185">Reference proteome</keyword>